<dbReference type="SUPFAM" id="SSF69593">
    <property type="entry name" value="Glycerol-3-phosphate (1)-acyltransferase"/>
    <property type="match status" value="1"/>
</dbReference>
<dbReference type="InterPro" id="IPR002123">
    <property type="entry name" value="Plipid/glycerol_acylTrfase"/>
</dbReference>
<evidence type="ECO:0000259" key="4">
    <source>
        <dbReference type="SMART" id="SM00563"/>
    </source>
</evidence>
<gene>
    <name evidence="5" type="ORF">BST85_04935</name>
</gene>
<comment type="pathway">
    <text evidence="1">Lipid metabolism.</text>
</comment>
<dbReference type="RefSeq" id="WP_104812240.1">
    <property type="nucleotide sequence ID" value="NZ_MQUB01000001.1"/>
</dbReference>
<sequence>MSFSRFIFNKVLGWSIAGNFDPTIKKSVVIAVPHTSWHDFYVGAFTRKIQGVPIHYVGKKELFKWPFGWYFRWMGGSPLDRTPGQNKVESIAALFEKKEEFRLTLAPEGTRKKVDKWKTGFYYIAKKAGVPIIPVAFDYSSKTVTIHPAFYLTDDTEADLAYLRSLYSGVVGKVPEYT</sequence>
<organism evidence="5 6">
    <name type="scientific">Aureitalea marina</name>
    <dbReference type="NCBI Taxonomy" id="930804"/>
    <lineage>
        <taxon>Bacteria</taxon>
        <taxon>Pseudomonadati</taxon>
        <taxon>Bacteroidota</taxon>
        <taxon>Flavobacteriia</taxon>
        <taxon>Flavobacteriales</taxon>
        <taxon>Flavobacteriaceae</taxon>
        <taxon>Aureitalea</taxon>
    </lineage>
</organism>
<dbReference type="SMART" id="SM00563">
    <property type="entry name" value="PlsC"/>
    <property type="match status" value="1"/>
</dbReference>
<evidence type="ECO:0000256" key="1">
    <source>
        <dbReference type="ARBA" id="ARBA00005189"/>
    </source>
</evidence>
<dbReference type="PANTHER" id="PTHR10434:SF9">
    <property type="entry name" value="PHOSPHOLIPID_GLYCEROL ACYLTRANSFERASE DOMAIN-CONTAINING PROTEIN"/>
    <property type="match status" value="1"/>
</dbReference>
<keyword evidence="2 5" id="KW-0808">Transferase</keyword>
<protein>
    <submittedName>
        <fullName evidence="5">Acyltransferase</fullName>
    </submittedName>
</protein>
<feature type="domain" description="Phospholipid/glycerol acyltransferase" evidence="4">
    <location>
        <begin position="28"/>
        <end position="140"/>
    </location>
</feature>
<evidence type="ECO:0000256" key="3">
    <source>
        <dbReference type="ARBA" id="ARBA00023315"/>
    </source>
</evidence>
<dbReference type="Pfam" id="PF01553">
    <property type="entry name" value="Acyltransferase"/>
    <property type="match status" value="1"/>
</dbReference>
<dbReference type="EMBL" id="MQUB01000001">
    <property type="protein sequence ID" value="PQB04313.1"/>
    <property type="molecule type" value="Genomic_DNA"/>
</dbReference>
<evidence type="ECO:0000313" key="6">
    <source>
        <dbReference type="Proteomes" id="UP000239800"/>
    </source>
</evidence>
<dbReference type="GO" id="GO:0006654">
    <property type="term" value="P:phosphatidic acid biosynthetic process"/>
    <property type="evidence" value="ECO:0007669"/>
    <property type="project" value="TreeGrafter"/>
</dbReference>
<comment type="caution">
    <text evidence="5">The sequence shown here is derived from an EMBL/GenBank/DDBJ whole genome shotgun (WGS) entry which is preliminary data.</text>
</comment>
<reference evidence="5 6" key="1">
    <citation type="submission" date="2016-11" db="EMBL/GenBank/DDBJ databases">
        <title>Trade-off between light-utilization and light-protection in marine flavobacteria.</title>
        <authorList>
            <person name="Kumagai Y."/>
        </authorList>
    </citation>
    <scope>NUCLEOTIDE SEQUENCE [LARGE SCALE GENOMIC DNA]</scope>
    <source>
        <strain evidence="5 6">NBRC 107741</strain>
    </source>
</reference>
<dbReference type="OrthoDB" id="9796839at2"/>
<name>A0A2S7KP17_9FLAO</name>
<dbReference type="PANTHER" id="PTHR10434">
    <property type="entry name" value="1-ACYL-SN-GLYCEROL-3-PHOSPHATE ACYLTRANSFERASE"/>
    <property type="match status" value="1"/>
</dbReference>
<keyword evidence="6" id="KW-1185">Reference proteome</keyword>
<evidence type="ECO:0000256" key="2">
    <source>
        <dbReference type="ARBA" id="ARBA00022679"/>
    </source>
</evidence>
<evidence type="ECO:0000313" key="5">
    <source>
        <dbReference type="EMBL" id="PQB04313.1"/>
    </source>
</evidence>
<dbReference type="GO" id="GO:0003841">
    <property type="term" value="F:1-acylglycerol-3-phosphate O-acyltransferase activity"/>
    <property type="evidence" value="ECO:0007669"/>
    <property type="project" value="TreeGrafter"/>
</dbReference>
<accession>A0A2S7KP17</accession>
<proteinExistence type="predicted"/>
<dbReference type="Proteomes" id="UP000239800">
    <property type="component" value="Unassembled WGS sequence"/>
</dbReference>
<keyword evidence="3 5" id="KW-0012">Acyltransferase</keyword>
<dbReference type="AlphaFoldDB" id="A0A2S7KP17"/>